<evidence type="ECO:0000313" key="2">
    <source>
        <dbReference type="Proteomes" id="UP001319045"/>
    </source>
</evidence>
<sequence length="233" mass="26722">MKVTKIDRLNYLKPEQYPNCDIFCLHVLIDDLEMIIAEMRVVIAGTSWINRLRSIDQKIYTVNSKKTIDKIVNIITSRVVNELNDSVGEYMISYTAQKMLVDSFNHFRLPLAELLKEKISGNPGFDFHTISEKKLLNFGEAKFSMKETPKDLAINQISDFIKDEKDYGELLSLKPLVDSLVIDNMDDGKRGYIAAFSFNSKSIDTIFKHALNSDAMKNIGKYQEFYLIAIQVC</sequence>
<name>A0ABN6ENM8_9BACT</name>
<accession>A0ABN6ENM8</accession>
<protein>
    <recommendedName>
        <fullName evidence="3">DUF1837 domain-containing protein</fullName>
    </recommendedName>
</protein>
<evidence type="ECO:0000313" key="1">
    <source>
        <dbReference type="EMBL" id="BCS86598.1"/>
    </source>
</evidence>
<organism evidence="1 2">
    <name type="scientific">Prevotella herbatica</name>
    <dbReference type="NCBI Taxonomy" id="2801997"/>
    <lineage>
        <taxon>Bacteria</taxon>
        <taxon>Pseudomonadati</taxon>
        <taxon>Bacteroidota</taxon>
        <taxon>Bacteroidia</taxon>
        <taxon>Bacteroidales</taxon>
        <taxon>Prevotellaceae</taxon>
        <taxon>Prevotella</taxon>
    </lineage>
</organism>
<gene>
    <name evidence="1" type="ORF">prwr041_24910</name>
</gene>
<dbReference type="Proteomes" id="UP001319045">
    <property type="component" value="Chromosome"/>
</dbReference>
<proteinExistence type="predicted"/>
<keyword evidence="2" id="KW-1185">Reference proteome</keyword>
<reference evidence="1 2" key="1">
    <citation type="journal article" date="2022" name="Int. J. Syst. Evol. Microbiol.">
        <title>Prevotella herbatica sp. nov., a plant polysaccharide-decomposing anaerobic bacterium isolated from a methanogenic reactor.</title>
        <authorList>
            <person name="Uek A."/>
            <person name="Tonouchi A."/>
            <person name="Kaku N."/>
            <person name="Ueki K."/>
        </authorList>
    </citation>
    <scope>NUCLEOTIDE SEQUENCE [LARGE SCALE GENOMIC DNA]</scope>
    <source>
        <strain evidence="1 2">WR041</strain>
    </source>
</reference>
<evidence type="ECO:0008006" key="3">
    <source>
        <dbReference type="Google" id="ProtNLM"/>
    </source>
</evidence>
<dbReference type="EMBL" id="AP024484">
    <property type="protein sequence ID" value="BCS86598.1"/>
    <property type="molecule type" value="Genomic_DNA"/>
</dbReference>
<dbReference type="RefSeq" id="WP_207154172.1">
    <property type="nucleotide sequence ID" value="NZ_AP024484.1"/>
</dbReference>